<gene>
    <name evidence="1" type="ORF">B0H16DRAFT_1578458</name>
</gene>
<dbReference type="AlphaFoldDB" id="A0AAD7I3A7"/>
<dbReference type="Proteomes" id="UP001215598">
    <property type="component" value="Unassembled WGS sequence"/>
</dbReference>
<feature type="non-terminal residue" evidence="1">
    <location>
        <position position="123"/>
    </location>
</feature>
<sequence>SRPALYIALKSSVTYSLARSLAICVGTSLSLGGATASRICRYRFIVPGLSVFCESTREGIAPTLLERENSAREMRVRVVGNSMARLSLDTGQSHRPLCIPEASRGRRRIRRGRCRVGGSLKSA</sequence>
<dbReference type="EMBL" id="JARKIB010000134">
    <property type="protein sequence ID" value="KAJ7734147.1"/>
    <property type="molecule type" value="Genomic_DNA"/>
</dbReference>
<organism evidence="1 2">
    <name type="scientific">Mycena metata</name>
    <dbReference type="NCBI Taxonomy" id="1033252"/>
    <lineage>
        <taxon>Eukaryota</taxon>
        <taxon>Fungi</taxon>
        <taxon>Dikarya</taxon>
        <taxon>Basidiomycota</taxon>
        <taxon>Agaricomycotina</taxon>
        <taxon>Agaricomycetes</taxon>
        <taxon>Agaricomycetidae</taxon>
        <taxon>Agaricales</taxon>
        <taxon>Marasmiineae</taxon>
        <taxon>Mycenaceae</taxon>
        <taxon>Mycena</taxon>
    </lineage>
</organism>
<reference evidence="1" key="1">
    <citation type="submission" date="2023-03" db="EMBL/GenBank/DDBJ databases">
        <title>Massive genome expansion in bonnet fungi (Mycena s.s.) driven by repeated elements and novel gene families across ecological guilds.</title>
        <authorList>
            <consortium name="Lawrence Berkeley National Laboratory"/>
            <person name="Harder C.B."/>
            <person name="Miyauchi S."/>
            <person name="Viragh M."/>
            <person name="Kuo A."/>
            <person name="Thoen E."/>
            <person name="Andreopoulos B."/>
            <person name="Lu D."/>
            <person name="Skrede I."/>
            <person name="Drula E."/>
            <person name="Henrissat B."/>
            <person name="Morin E."/>
            <person name="Kohler A."/>
            <person name="Barry K."/>
            <person name="LaButti K."/>
            <person name="Morin E."/>
            <person name="Salamov A."/>
            <person name="Lipzen A."/>
            <person name="Mereny Z."/>
            <person name="Hegedus B."/>
            <person name="Baldrian P."/>
            <person name="Stursova M."/>
            <person name="Weitz H."/>
            <person name="Taylor A."/>
            <person name="Grigoriev I.V."/>
            <person name="Nagy L.G."/>
            <person name="Martin F."/>
            <person name="Kauserud H."/>
        </authorList>
    </citation>
    <scope>NUCLEOTIDE SEQUENCE</scope>
    <source>
        <strain evidence="1">CBHHK182m</strain>
    </source>
</reference>
<keyword evidence="2" id="KW-1185">Reference proteome</keyword>
<name>A0AAD7I3A7_9AGAR</name>
<proteinExistence type="predicted"/>
<comment type="caution">
    <text evidence="1">The sequence shown here is derived from an EMBL/GenBank/DDBJ whole genome shotgun (WGS) entry which is preliminary data.</text>
</comment>
<protein>
    <submittedName>
        <fullName evidence="1">Uncharacterized protein</fullName>
    </submittedName>
</protein>
<accession>A0AAD7I3A7</accession>
<evidence type="ECO:0000313" key="1">
    <source>
        <dbReference type="EMBL" id="KAJ7734147.1"/>
    </source>
</evidence>
<evidence type="ECO:0000313" key="2">
    <source>
        <dbReference type="Proteomes" id="UP001215598"/>
    </source>
</evidence>